<reference evidence="1 2" key="1">
    <citation type="journal article" date="2016" name="Mol. Biol. Evol.">
        <title>Comparative Genomics of Early-Diverging Mushroom-Forming Fungi Provides Insights into the Origins of Lignocellulose Decay Capabilities.</title>
        <authorList>
            <person name="Nagy L.G."/>
            <person name="Riley R."/>
            <person name="Tritt A."/>
            <person name="Adam C."/>
            <person name="Daum C."/>
            <person name="Floudas D."/>
            <person name="Sun H."/>
            <person name="Yadav J.S."/>
            <person name="Pangilinan J."/>
            <person name="Larsson K.H."/>
            <person name="Matsuura K."/>
            <person name="Barry K."/>
            <person name="Labutti K."/>
            <person name="Kuo R."/>
            <person name="Ohm R.A."/>
            <person name="Bhattacharya S.S."/>
            <person name="Shirouzu T."/>
            <person name="Yoshinaga Y."/>
            <person name="Martin F.M."/>
            <person name="Grigoriev I.V."/>
            <person name="Hibbett D.S."/>
        </authorList>
    </citation>
    <scope>NUCLEOTIDE SEQUENCE [LARGE SCALE GENOMIC DNA]</scope>
    <source>
        <strain evidence="1 2">HHB9708</strain>
    </source>
</reference>
<dbReference type="EMBL" id="KV419431">
    <property type="protein sequence ID" value="KZS88937.1"/>
    <property type="molecule type" value="Genomic_DNA"/>
</dbReference>
<evidence type="ECO:0000313" key="1">
    <source>
        <dbReference type="EMBL" id="KZS88937.1"/>
    </source>
</evidence>
<keyword evidence="2" id="KW-1185">Reference proteome</keyword>
<evidence type="ECO:0000313" key="2">
    <source>
        <dbReference type="Proteomes" id="UP000076722"/>
    </source>
</evidence>
<sequence length="292" mass="33768">MTGFKSIKKFESAWHLSRDDRPWSLHVKRALNYIVIRRVRFATHPFRISVVHSVNQGASAVDRSHSLRYMQWWKRCRETRNEVIPGMTIDNITRDKPYSSSIVPSQETSTISNLFSIPNEAQRIRLIGYAASLTTYSKSEIPNRESVLTVTPFPRSLRTTLFPASKCFNKLSSFSQVMDHQPQIIDAGAELESRICSHLEFWAKTKKDHLSRLIPPTLQAFEKALLVHLDPNFAKEELCLKNIVNTNFIRRYFAFSGLMSRLQYCLARVPAFSANLEYEIPNNIMDNIKRVM</sequence>
<dbReference type="AlphaFoldDB" id="A0A164PQ82"/>
<dbReference type="Proteomes" id="UP000076722">
    <property type="component" value="Unassembled WGS sequence"/>
</dbReference>
<organism evidence="1 2">
    <name type="scientific">Sistotremastrum niveocremeum HHB9708</name>
    <dbReference type="NCBI Taxonomy" id="1314777"/>
    <lineage>
        <taxon>Eukaryota</taxon>
        <taxon>Fungi</taxon>
        <taxon>Dikarya</taxon>
        <taxon>Basidiomycota</taxon>
        <taxon>Agaricomycotina</taxon>
        <taxon>Agaricomycetes</taxon>
        <taxon>Sistotremastrales</taxon>
        <taxon>Sistotremastraceae</taxon>
        <taxon>Sertulicium</taxon>
        <taxon>Sertulicium niveocremeum</taxon>
    </lineage>
</organism>
<protein>
    <submittedName>
        <fullName evidence="1">Uncharacterized protein</fullName>
    </submittedName>
</protein>
<gene>
    <name evidence="1" type="ORF">SISNIDRAFT_469645</name>
</gene>
<name>A0A164PQ82_9AGAM</name>
<accession>A0A164PQ82</accession>
<proteinExistence type="predicted"/>